<organism evidence="1">
    <name type="scientific">freshwater metagenome</name>
    <dbReference type="NCBI Taxonomy" id="449393"/>
    <lineage>
        <taxon>unclassified sequences</taxon>
        <taxon>metagenomes</taxon>
        <taxon>ecological metagenomes</taxon>
    </lineage>
</organism>
<accession>A0A6J6UTN9</accession>
<dbReference type="AlphaFoldDB" id="A0A6J6UTN9"/>
<reference evidence="1" key="1">
    <citation type="submission" date="2020-05" db="EMBL/GenBank/DDBJ databases">
        <authorList>
            <person name="Chiriac C."/>
            <person name="Salcher M."/>
            <person name="Ghai R."/>
            <person name="Kavagutti S V."/>
        </authorList>
    </citation>
    <scope>NUCLEOTIDE SEQUENCE</scope>
</reference>
<dbReference type="EMBL" id="CAFBMH010000031">
    <property type="protein sequence ID" value="CAB4905460.1"/>
    <property type="molecule type" value="Genomic_DNA"/>
</dbReference>
<name>A0A6J6UTN9_9ZZZZ</name>
<proteinExistence type="predicted"/>
<sequence>MTDAIAVMSSVPKMAGPMPGPTDRLTTGMSLVRKSMLSTEAPLEITV</sequence>
<evidence type="ECO:0000313" key="1">
    <source>
        <dbReference type="EMBL" id="CAB4763122.1"/>
    </source>
</evidence>
<evidence type="ECO:0000313" key="2">
    <source>
        <dbReference type="EMBL" id="CAB4905460.1"/>
    </source>
</evidence>
<protein>
    <submittedName>
        <fullName evidence="1">Unannotated protein</fullName>
    </submittedName>
</protein>
<gene>
    <name evidence="1" type="ORF">UFOPK2754_02547</name>
    <name evidence="2" type="ORF">UFOPK3543_01111</name>
</gene>
<dbReference type="EMBL" id="CAEZYR010000118">
    <property type="protein sequence ID" value="CAB4763122.1"/>
    <property type="molecule type" value="Genomic_DNA"/>
</dbReference>